<keyword evidence="5" id="KW-0630">Potassium</keyword>
<evidence type="ECO:0000256" key="7">
    <source>
        <dbReference type="ARBA" id="ARBA00023065"/>
    </source>
</evidence>
<feature type="transmembrane region" description="Helical" evidence="10">
    <location>
        <begin position="83"/>
        <end position="102"/>
    </location>
</feature>
<evidence type="ECO:0000256" key="3">
    <source>
        <dbReference type="ARBA" id="ARBA00022538"/>
    </source>
</evidence>
<dbReference type="Pfam" id="PF00999">
    <property type="entry name" value="Na_H_Exchanger"/>
    <property type="match status" value="1"/>
</dbReference>
<dbReference type="EMBL" id="BPVZ01000059">
    <property type="protein sequence ID" value="GKV22314.1"/>
    <property type="molecule type" value="Genomic_DNA"/>
</dbReference>
<organism evidence="12 13">
    <name type="scientific">Rubroshorea leprosula</name>
    <dbReference type="NCBI Taxonomy" id="152421"/>
    <lineage>
        <taxon>Eukaryota</taxon>
        <taxon>Viridiplantae</taxon>
        <taxon>Streptophyta</taxon>
        <taxon>Embryophyta</taxon>
        <taxon>Tracheophyta</taxon>
        <taxon>Spermatophyta</taxon>
        <taxon>Magnoliopsida</taxon>
        <taxon>eudicotyledons</taxon>
        <taxon>Gunneridae</taxon>
        <taxon>Pentapetalae</taxon>
        <taxon>rosids</taxon>
        <taxon>malvids</taxon>
        <taxon>Malvales</taxon>
        <taxon>Dipterocarpaceae</taxon>
        <taxon>Rubroshorea</taxon>
    </lineage>
</organism>
<dbReference type="GO" id="GO:0016020">
    <property type="term" value="C:membrane"/>
    <property type="evidence" value="ECO:0007669"/>
    <property type="project" value="UniProtKB-SubCell"/>
</dbReference>
<protein>
    <recommendedName>
        <fullName evidence="11">Cation/H+ exchanger transmembrane domain-containing protein</fullName>
    </recommendedName>
</protein>
<dbReference type="GO" id="GO:0015297">
    <property type="term" value="F:antiporter activity"/>
    <property type="evidence" value="ECO:0007669"/>
    <property type="project" value="InterPro"/>
</dbReference>
<keyword evidence="8 10" id="KW-0472">Membrane</keyword>
<feature type="transmembrane region" description="Helical" evidence="10">
    <location>
        <begin position="122"/>
        <end position="143"/>
    </location>
</feature>
<feature type="transmembrane region" description="Helical" evidence="10">
    <location>
        <begin position="150"/>
        <end position="168"/>
    </location>
</feature>
<dbReference type="AlphaFoldDB" id="A0AAV5KCH8"/>
<dbReference type="Proteomes" id="UP001054252">
    <property type="component" value="Unassembled WGS sequence"/>
</dbReference>
<evidence type="ECO:0000313" key="12">
    <source>
        <dbReference type="EMBL" id="GKV22314.1"/>
    </source>
</evidence>
<dbReference type="PANTHER" id="PTHR32468:SF17">
    <property type="entry name" value="CATION_H(+) ANTIPORTER 4"/>
    <property type="match status" value="1"/>
</dbReference>
<dbReference type="InterPro" id="IPR050794">
    <property type="entry name" value="CPA2_transporter"/>
</dbReference>
<feature type="transmembrane region" description="Helical" evidence="10">
    <location>
        <begin position="247"/>
        <end position="268"/>
    </location>
</feature>
<evidence type="ECO:0000256" key="2">
    <source>
        <dbReference type="ARBA" id="ARBA00022448"/>
    </source>
</evidence>
<accession>A0AAV5KCH8</accession>
<dbReference type="PANTHER" id="PTHR32468">
    <property type="entry name" value="CATION/H + ANTIPORTER"/>
    <property type="match status" value="1"/>
</dbReference>
<evidence type="ECO:0000256" key="9">
    <source>
        <dbReference type="ARBA" id="ARBA00038341"/>
    </source>
</evidence>
<evidence type="ECO:0000256" key="1">
    <source>
        <dbReference type="ARBA" id="ARBA00004141"/>
    </source>
</evidence>
<comment type="caution">
    <text evidence="12">The sequence shown here is derived from an EMBL/GenBank/DDBJ whole genome shotgun (WGS) entry which is preliminary data.</text>
</comment>
<keyword evidence="3" id="KW-0633">Potassium transport</keyword>
<dbReference type="GO" id="GO:1902600">
    <property type="term" value="P:proton transmembrane transport"/>
    <property type="evidence" value="ECO:0007669"/>
    <property type="project" value="InterPro"/>
</dbReference>
<evidence type="ECO:0000256" key="5">
    <source>
        <dbReference type="ARBA" id="ARBA00022958"/>
    </source>
</evidence>
<comment type="subcellular location">
    <subcellularLocation>
        <location evidence="1">Membrane</location>
        <topology evidence="1">Multi-pass membrane protein</topology>
    </subcellularLocation>
</comment>
<feature type="transmembrane region" description="Helical" evidence="10">
    <location>
        <begin position="188"/>
        <end position="205"/>
    </location>
</feature>
<evidence type="ECO:0000256" key="6">
    <source>
        <dbReference type="ARBA" id="ARBA00022989"/>
    </source>
</evidence>
<dbReference type="GO" id="GO:0006885">
    <property type="term" value="P:regulation of pH"/>
    <property type="evidence" value="ECO:0007669"/>
    <property type="project" value="TreeGrafter"/>
</dbReference>
<evidence type="ECO:0000259" key="11">
    <source>
        <dbReference type="Pfam" id="PF00999"/>
    </source>
</evidence>
<reference evidence="12 13" key="1">
    <citation type="journal article" date="2021" name="Commun. Biol.">
        <title>The genome of Shorea leprosula (Dipterocarpaceae) highlights the ecological relevance of drought in aseasonal tropical rainforests.</title>
        <authorList>
            <person name="Ng K.K.S."/>
            <person name="Kobayashi M.J."/>
            <person name="Fawcett J.A."/>
            <person name="Hatakeyama M."/>
            <person name="Paape T."/>
            <person name="Ng C.H."/>
            <person name="Ang C.C."/>
            <person name="Tnah L.H."/>
            <person name="Lee C.T."/>
            <person name="Nishiyama T."/>
            <person name="Sese J."/>
            <person name="O'Brien M.J."/>
            <person name="Copetti D."/>
            <person name="Mohd Noor M.I."/>
            <person name="Ong R.C."/>
            <person name="Putra M."/>
            <person name="Sireger I.Z."/>
            <person name="Indrioko S."/>
            <person name="Kosugi Y."/>
            <person name="Izuno A."/>
            <person name="Isagi Y."/>
            <person name="Lee S.L."/>
            <person name="Shimizu K.K."/>
        </authorList>
    </citation>
    <scope>NUCLEOTIDE SEQUENCE [LARGE SCALE GENOMIC DNA]</scope>
    <source>
        <strain evidence="12">214</strain>
    </source>
</reference>
<dbReference type="GO" id="GO:0006813">
    <property type="term" value="P:potassium ion transport"/>
    <property type="evidence" value="ECO:0007669"/>
    <property type="project" value="UniProtKB-KW"/>
</dbReference>
<keyword evidence="2" id="KW-0813">Transport</keyword>
<keyword evidence="13" id="KW-1185">Reference proteome</keyword>
<dbReference type="InterPro" id="IPR006153">
    <property type="entry name" value="Cation/H_exchanger_TM"/>
</dbReference>
<proteinExistence type="inferred from homology"/>
<name>A0AAV5KCH8_9ROSI</name>
<feature type="transmembrane region" description="Helical" evidence="10">
    <location>
        <begin position="217"/>
        <end position="235"/>
    </location>
</feature>
<evidence type="ECO:0000256" key="10">
    <source>
        <dbReference type="SAM" id="Phobius"/>
    </source>
</evidence>
<dbReference type="Gene3D" id="1.20.1530.20">
    <property type="match status" value="1"/>
</dbReference>
<sequence length="380" mass="42334">MASVRLDSIENLTEPHHEMHNSIHRTCLIFPPMINSVGIWGYLQNTENNPLVYALPRLELQILLAFFVTHSLHFIFKRIGLPIFVSQLLTGLILGTAVQNMNEDFQKIKLSFGSEEILDVTASFGFTLFIFLMGLKMDLIMVFRTGKRTFITGVMSLLVPLLMGLVALEKVASFWELDKEDKLKIYRIVLFNSMTSYLAIACSLSEIKILNSELGRLGLSTALVSDILSLFLTSSSTFVRAVHSRDIALPILNATLLIAFVAVALGFLEPVPGFLRRTKAWVLRSPGAGFFEAQALGSSKPRRWVPSNPRLASLKNPAAGFLKKPRRGFEETQRLGFKKPTLGFFEGTQALGSLELAPGFLQRTQACEPSNGRWCLPSRV</sequence>
<keyword evidence="7" id="KW-0406">Ion transport</keyword>
<dbReference type="GO" id="GO:0012505">
    <property type="term" value="C:endomembrane system"/>
    <property type="evidence" value="ECO:0007669"/>
    <property type="project" value="TreeGrafter"/>
</dbReference>
<gene>
    <name evidence="12" type="ORF">SLEP1_g32195</name>
</gene>
<evidence type="ECO:0000256" key="4">
    <source>
        <dbReference type="ARBA" id="ARBA00022692"/>
    </source>
</evidence>
<keyword evidence="6 10" id="KW-1133">Transmembrane helix</keyword>
<keyword evidence="4 10" id="KW-0812">Transmembrane</keyword>
<comment type="similarity">
    <text evidence="9">Belongs to the monovalent cation:proton antiporter 2 (CPA2) transporter (TC 2.A.37) family. CHX (TC 2.A.37.4) subfamily.</text>
</comment>
<feature type="domain" description="Cation/H+ exchanger transmembrane" evidence="11">
    <location>
        <begin position="65"/>
        <end position="277"/>
    </location>
</feature>
<evidence type="ECO:0000256" key="8">
    <source>
        <dbReference type="ARBA" id="ARBA00023136"/>
    </source>
</evidence>
<evidence type="ECO:0000313" key="13">
    <source>
        <dbReference type="Proteomes" id="UP001054252"/>
    </source>
</evidence>
<dbReference type="InterPro" id="IPR038770">
    <property type="entry name" value="Na+/solute_symporter_sf"/>
</dbReference>